<keyword evidence="4 9" id="KW-0805">Transcription regulation</keyword>
<evidence type="ECO:0000256" key="7">
    <source>
        <dbReference type="ARBA" id="ARBA00023242"/>
    </source>
</evidence>
<feature type="region of interest" description="Disordered" evidence="11">
    <location>
        <begin position="1446"/>
        <end position="1608"/>
    </location>
</feature>
<gene>
    <name evidence="13" type="ORF">B4U79_07554</name>
</gene>
<feature type="compositionally biased region" description="Basic and acidic residues" evidence="11">
    <location>
        <begin position="1282"/>
        <end position="1293"/>
    </location>
</feature>
<evidence type="ECO:0000313" key="13">
    <source>
        <dbReference type="EMBL" id="RWS05021.1"/>
    </source>
</evidence>
<feature type="compositionally biased region" description="Polar residues" evidence="11">
    <location>
        <begin position="1169"/>
        <end position="1198"/>
    </location>
</feature>
<feature type="compositionally biased region" description="Low complexity" evidence="11">
    <location>
        <begin position="1199"/>
        <end position="1215"/>
    </location>
</feature>
<feature type="compositionally biased region" description="Low complexity" evidence="11">
    <location>
        <begin position="1412"/>
        <end position="1423"/>
    </location>
</feature>
<feature type="region of interest" description="Disordered" evidence="11">
    <location>
        <begin position="649"/>
        <end position="684"/>
    </location>
</feature>
<dbReference type="PANTHER" id="PTHR12881:SF10">
    <property type="entry name" value="MEDIATOR OF RNA POLYMERASE II TRANSCRIPTION SUBUNIT 1"/>
    <property type="match status" value="1"/>
</dbReference>
<evidence type="ECO:0000256" key="11">
    <source>
        <dbReference type="SAM" id="MobiDB-lite"/>
    </source>
</evidence>
<feature type="domain" description="Mediator complex subunit Med1" evidence="12">
    <location>
        <begin position="78"/>
        <end position="440"/>
    </location>
</feature>
<feature type="compositionally biased region" description="Polar residues" evidence="11">
    <location>
        <begin position="905"/>
        <end position="917"/>
    </location>
</feature>
<feature type="compositionally biased region" description="Basic and acidic residues" evidence="11">
    <location>
        <begin position="1652"/>
        <end position="1668"/>
    </location>
</feature>
<evidence type="ECO:0000256" key="10">
    <source>
        <dbReference type="SAM" id="Coils"/>
    </source>
</evidence>
<comment type="subcellular location">
    <subcellularLocation>
        <location evidence="1 9">Nucleus</location>
    </subcellularLocation>
</comment>
<feature type="compositionally biased region" description="Low complexity" evidence="11">
    <location>
        <begin position="1520"/>
        <end position="1544"/>
    </location>
</feature>
<feature type="region of interest" description="Disordered" evidence="11">
    <location>
        <begin position="1623"/>
        <end position="1772"/>
    </location>
</feature>
<comment type="similarity">
    <text evidence="2 9">Belongs to the Mediator complex subunit 1 family.</text>
</comment>
<proteinExistence type="inferred from homology"/>
<feature type="compositionally biased region" description="Low complexity" evidence="11">
    <location>
        <begin position="1450"/>
        <end position="1507"/>
    </location>
</feature>
<dbReference type="PANTHER" id="PTHR12881">
    <property type="entry name" value="MEDIATOR OF RNA POLYMERASE II TRANSCRIPTION SUBUNIT 1"/>
    <property type="match status" value="1"/>
</dbReference>
<feature type="compositionally biased region" description="Low complexity" evidence="11">
    <location>
        <begin position="1723"/>
        <end position="1755"/>
    </location>
</feature>
<feature type="region of interest" description="Disordered" evidence="11">
    <location>
        <begin position="932"/>
        <end position="985"/>
    </location>
</feature>
<keyword evidence="10" id="KW-0175">Coiled coil</keyword>
<sequence length="1772" mass="191810">MLNACAEMTGIVMNGDSEANNTNGKELMDESLNNLMEKIRRKSNQYKSWNEIVKLARNALFEKRHIIVNDANEKSQIQKCLDTIQKSIKIVSLQSMIERLESITRQLGLKFTSGPLGKDVFISSDMFYVEVVLEPSSGYVIDVKIAHQTDPLSCPELTVVLRNADFIEFTKHLDGLSAIYQLNADKKQKTKAYLALHALETDLSTLAQLQSSFTDPNNLVHKTPVGILEPRKGGHPMKLTYFISPYDLLDINTKASIPFTVDVVIKNKLGYSATVCIESSSNHKLQTTSLISVTKTTEGKSLPQFAALSNLNSSTLPACFVLRLPKELPISIETLFKIASITGTEVVSAEMLSKAEPIANLIAKSMLPKKDIKDMQSYHGPYYVKLPDQHHCYYMNNTLGRMEALEITSIPFTHPTHVPQILVFLRQQVLFNVVIGSCIRQLKKCDSSSYMMFEVTALSMTSVNVTFEHPLEESLATVDFDLKDITNTKCKLYDSSSFASLCSDDYASKVMQRCLSIPVTMRSIIRKCQEKAAQIKEEMQKQQQSKLLQQLNQNDLYFNSMNSNGNRSQQDSISSYLSQQLLSTNQFHENMNNSTEMASNAQFQHHQQQQQQQHHVQQQYSMQYNPQLQSNNLGNMMFQQDQVRQRMAFQQLQQQQQQQQQQHQSQQFQRPLQQPPRQQIQMPQQKPNAMLMSMLSDIPAANSQQIQQFNSFNQQQQLQQQLVGKPKKTRKRKGTTDGGNIRSPGSSTGRSPKRKMSEDDYSRDLPTPGSDFMEQVGDISRPPSTASSSTPSYDTSIANTPRSLESMLSGVKQEQGANTMQSQNMNLSELPPDLMANYQYMSRSVSFPLPNNQQQSTENELNDLPDLSGFDLSSIDVANVPQAKQGNKRGPKRMKSAEACGDGSLISSQTSDDGSNEQQMILKSLEDLHQSDLLGGFGNPGKPFSVPAAKSPRQGKSPSGNGSDGRRCSSAGIEGVSMSNKRGGFGSALEDVSTVTLKKERKRKRAESVDSIKTMALPAAASITLMPPPMITSTGEITATGGGNAYSFMDVGSNGVAPALRPITLNVKPMLPSSATNGPIGKSISSKKTSLDNSITSSDAGNQKMISNKFVEKGLKSPKGLSTKGETESNGNASSLSPKSSPKLASSLKSCKVTKNLSGNNPIRGIGLKQQSMKYRSSNMPSSSSGIVISKPNSNLMTSPPVSSSSSKHSQQNSKGLVQKRKQVPDKSLTAVIDKLRGNAGAVSNEDASITVESGKIDSRPDSSSGKNNGSSGVSSSANRLSESKVKYSRSSDHQFTLKQGSPGALKLTVTKTKPSSAMPELKSKSKLLSSGLSHKGQATSSSPGNVKSSKVSGSGLKRQMGSSLFKPGFKGSVSSSSSLTINGPKPSSSSTSPKSGTAASSGRNMSNTKVSSSNASGNGKNKITSTGFAILDAAIPRIRIDHLPKIPRTSNSQANNNNNNNSTNNNNNQSSQSSQPSSTAISPGSSSSSSTNNYQQNQFRKNFNQRESVTPTTTSETASKFQSSAVSSSVQSQQPQMDVSSVVTSTGITENETKTVDSTENNPTPIIAEQSSVSSSSDARCATTSTPSSPVECSTMSDGFQKPPTLIPTELIEDLDKEEAIESANKVSSELHLKRQDSSSNIVTTSSVEISSRETPKSTTEEVPHADDVDDDEEGLVIDFLPTPGQQRKNGNGNSSEAITSSNSSSEQCLQIASKSPTPTVISSANISSAPISTSVNHSPSNQSGSSSSSRPSPYLIDDDLMDEALVGGGE</sequence>
<evidence type="ECO:0000256" key="8">
    <source>
        <dbReference type="ARBA" id="ARBA00031254"/>
    </source>
</evidence>
<keyword evidence="5 9" id="KW-0010">Activator</keyword>
<dbReference type="GO" id="GO:0045944">
    <property type="term" value="P:positive regulation of transcription by RNA polymerase II"/>
    <property type="evidence" value="ECO:0007669"/>
    <property type="project" value="UniProtKB-ARBA"/>
</dbReference>
<dbReference type="Proteomes" id="UP000285301">
    <property type="component" value="Unassembled WGS sequence"/>
</dbReference>
<feature type="region of interest" description="Disordered" evidence="11">
    <location>
        <begin position="880"/>
        <end position="917"/>
    </location>
</feature>
<evidence type="ECO:0000256" key="4">
    <source>
        <dbReference type="ARBA" id="ARBA00023015"/>
    </source>
</evidence>
<evidence type="ECO:0000313" key="14">
    <source>
        <dbReference type="Proteomes" id="UP000285301"/>
    </source>
</evidence>
<feature type="region of interest" description="Disordered" evidence="11">
    <location>
        <begin position="1075"/>
        <end position="1424"/>
    </location>
</feature>
<evidence type="ECO:0000256" key="9">
    <source>
        <dbReference type="RuleBase" id="RU364059"/>
    </source>
</evidence>
<dbReference type="InterPro" id="IPR051999">
    <property type="entry name" value="Mediator_complex_subunit_1"/>
</dbReference>
<reference evidence="13 14" key="1">
    <citation type="journal article" date="2018" name="Gigascience">
        <title>Genomes of trombidid mites reveal novel predicted allergens and laterally-transferred genes associated with secondary metabolism.</title>
        <authorList>
            <person name="Dong X."/>
            <person name="Chaisiri K."/>
            <person name="Xia D."/>
            <person name="Armstrong S.D."/>
            <person name="Fang Y."/>
            <person name="Donnelly M.J."/>
            <person name="Kadowaki T."/>
            <person name="McGarry J.W."/>
            <person name="Darby A.C."/>
            <person name="Makepeace B.L."/>
        </authorList>
    </citation>
    <scope>NUCLEOTIDE SEQUENCE [LARGE SCALE GENOMIC DNA]</scope>
    <source>
        <strain evidence="13">UoL-WK</strain>
    </source>
</reference>
<feature type="compositionally biased region" description="Low complexity" evidence="11">
    <location>
        <begin position="1263"/>
        <end position="1281"/>
    </location>
</feature>
<feature type="compositionally biased region" description="Polar residues" evidence="11">
    <location>
        <begin position="1639"/>
        <end position="1651"/>
    </location>
</feature>
<accession>A0A443QQE4</accession>
<dbReference type="GO" id="GO:0016592">
    <property type="term" value="C:mediator complex"/>
    <property type="evidence" value="ECO:0007669"/>
    <property type="project" value="InterPro"/>
</dbReference>
<dbReference type="STRING" id="1965070.A0A443QQE4"/>
<feature type="compositionally biased region" description="Polar residues" evidence="11">
    <location>
        <begin position="1685"/>
        <end position="1695"/>
    </location>
</feature>
<dbReference type="GO" id="GO:0003712">
    <property type="term" value="F:transcription coregulator activity"/>
    <property type="evidence" value="ECO:0007669"/>
    <property type="project" value="InterPro"/>
</dbReference>
<comment type="function">
    <text evidence="9">Component of the Mediator complex, a coactivator involved in the regulated transcription of nearly all RNA polymerase II-dependent genes. Mediator functions as a bridge to convey information from gene-specific regulatory proteins to the basal RNA polymerase II transcription machinery. Mediator is recruited to promoters by direct interactions with regulatory proteins and serves as a scaffold for the assembly of a functional preinitiation complex with RNA polymerase II and the general transcription factors.</text>
</comment>
<feature type="compositionally biased region" description="Polar residues" evidence="11">
    <location>
        <begin position="1708"/>
        <end position="1722"/>
    </location>
</feature>
<feature type="compositionally biased region" description="Low complexity" evidence="11">
    <location>
        <begin position="780"/>
        <end position="796"/>
    </location>
</feature>
<keyword evidence="6 9" id="KW-0804">Transcription</keyword>
<evidence type="ECO:0000256" key="6">
    <source>
        <dbReference type="ARBA" id="ARBA00023163"/>
    </source>
</evidence>
<evidence type="ECO:0000256" key="5">
    <source>
        <dbReference type="ARBA" id="ARBA00023159"/>
    </source>
</evidence>
<feature type="compositionally biased region" description="Low complexity" evidence="11">
    <location>
        <begin position="1696"/>
        <end position="1707"/>
    </location>
</feature>
<evidence type="ECO:0000256" key="1">
    <source>
        <dbReference type="ARBA" id="ARBA00004123"/>
    </source>
</evidence>
<feature type="compositionally biased region" description="Low complexity" evidence="11">
    <location>
        <begin position="1386"/>
        <end position="1403"/>
    </location>
</feature>
<feature type="compositionally biased region" description="Polar residues" evidence="11">
    <location>
        <begin position="1075"/>
        <end position="1106"/>
    </location>
</feature>
<dbReference type="OrthoDB" id="2281547at2759"/>
<feature type="compositionally biased region" description="Polar residues" evidence="11">
    <location>
        <begin position="1583"/>
        <end position="1599"/>
    </location>
</feature>
<feature type="compositionally biased region" description="Low complexity" evidence="11">
    <location>
        <begin position="1327"/>
        <end position="1356"/>
    </location>
</feature>
<dbReference type="EMBL" id="NCKU01005093">
    <property type="protein sequence ID" value="RWS05021.1"/>
    <property type="molecule type" value="Genomic_DNA"/>
</dbReference>
<feature type="compositionally biased region" description="Low complexity" evidence="11">
    <location>
        <begin position="602"/>
        <end position="619"/>
    </location>
</feature>
<evidence type="ECO:0000259" key="12">
    <source>
        <dbReference type="Pfam" id="PF10744"/>
    </source>
</evidence>
<dbReference type="Pfam" id="PF10744">
    <property type="entry name" value="Med1"/>
    <property type="match status" value="1"/>
</dbReference>
<organism evidence="13 14">
    <name type="scientific">Dinothrombium tinctorium</name>
    <dbReference type="NCBI Taxonomy" id="1965070"/>
    <lineage>
        <taxon>Eukaryota</taxon>
        <taxon>Metazoa</taxon>
        <taxon>Ecdysozoa</taxon>
        <taxon>Arthropoda</taxon>
        <taxon>Chelicerata</taxon>
        <taxon>Arachnida</taxon>
        <taxon>Acari</taxon>
        <taxon>Acariformes</taxon>
        <taxon>Trombidiformes</taxon>
        <taxon>Prostigmata</taxon>
        <taxon>Anystina</taxon>
        <taxon>Parasitengona</taxon>
        <taxon>Trombidioidea</taxon>
        <taxon>Trombidiidae</taxon>
        <taxon>Dinothrombium</taxon>
    </lineage>
</organism>
<name>A0A443QQE4_9ACAR</name>
<keyword evidence="14" id="KW-1185">Reference proteome</keyword>
<protein>
    <recommendedName>
        <fullName evidence="3 9">Mediator of RNA polymerase II transcription subunit 1</fullName>
    </recommendedName>
    <alternativeName>
        <fullName evidence="8 9">Mediator complex subunit 1</fullName>
    </alternativeName>
</protein>
<feature type="compositionally biased region" description="Low complexity" evidence="11">
    <location>
        <begin position="1133"/>
        <end position="1150"/>
    </location>
</feature>
<feature type="region of interest" description="Disordered" evidence="11">
    <location>
        <begin position="717"/>
        <end position="798"/>
    </location>
</feature>
<evidence type="ECO:0000256" key="2">
    <source>
        <dbReference type="ARBA" id="ARBA00006210"/>
    </source>
</evidence>
<keyword evidence="7 9" id="KW-0539">Nucleus</keyword>
<comment type="caution">
    <text evidence="13">The sequence shown here is derived from an EMBL/GenBank/DDBJ whole genome shotgun (WGS) entry which is preliminary data.</text>
</comment>
<feature type="region of interest" description="Disordered" evidence="11">
    <location>
        <begin position="598"/>
        <end position="619"/>
    </location>
</feature>
<dbReference type="InterPro" id="IPR019680">
    <property type="entry name" value="Mediator_Med1"/>
</dbReference>
<evidence type="ECO:0000256" key="3">
    <source>
        <dbReference type="ARBA" id="ARBA00020612"/>
    </source>
</evidence>
<feature type="coiled-coil region" evidence="10">
    <location>
        <begin position="25"/>
        <end position="52"/>
    </location>
</feature>
<feature type="compositionally biased region" description="Polar residues" evidence="11">
    <location>
        <begin position="1508"/>
        <end position="1519"/>
    </location>
</feature>